<reference evidence="2 3" key="1">
    <citation type="submission" date="2024-05" db="EMBL/GenBank/DDBJ databases">
        <title>Genome sequencing and assembly of Indian major carp, Cirrhinus mrigala (Hamilton, 1822).</title>
        <authorList>
            <person name="Mohindra V."/>
            <person name="Chowdhury L.M."/>
            <person name="Lal K."/>
            <person name="Jena J.K."/>
        </authorList>
    </citation>
    <scope>NUCLEOTIDE SEQUENCE [LARGE SCALE GENOMIC DNA]</scope>
    <source>
        <strain evidence="2">CM1030</strain>
        <tissue evidence="2">Blood</tissue>
    </source>
</reference>
<proteinExistence type="predicted"/>
<evidence type="ECO:0000259" key="1">
    <source>
        <dbReference type="Pfam" id="PF25496"/>
    </source>
</evidence>
<name>A0ABD0MDQ8_CIRMR</name>
<organism evidence="2 3">
    <name type="scientific">Cirrhinus mrigala</name>
    <name type="common">Mrigala</name>
    <dbReference type="NCBI Taxonomy" id="683832"/>
    <lineage>
        <taxon>Eukaryota</taxon>
        <taxon>Metazoa</taxon>
        <taxon>Chordata</taxon>
        <taxon>Craniata</taxon>
        <taxon>Vertebrata</taxon>
        <taxon>Euteleostomi</taxon>
        <taxon>Actinopterygii</taxon>
        <taxon>Neopterygii</taxon>
        <taxon>Teleostei</taxon>
        <taxon>Ostariophysi</taxon>
        <taxon>Cypriniformes</taxon>
        <taxon>Cyprinidae</taxon>
        <taxon>Labeoninae</taxon>
        <taxon>Labeonini</taxon>
        <taxon>Cirrhinus</taxon>
    </lineage>
</organism>
<dbReference type="AlphaFoldDB" id="A0ABD0MDQ8"/>
<dbReference type="EMBL" id="JAMKFB020000850">
    <property type="protein sequence ID" value="KAL0146892.1"/>
    <property type="molecule type" value="Genomic_DNA"/>
</dbReference>
<accession>A0ABD0MDQ8</accession>
<dbReference type="InterPro" id="IPR057365">
    <property type="entry name" value="URGCP"/>
</dbReference>
<comment type="caution">
    <text evidence="2">The sequence shown here is derived from an EMBL/GenBank/DDBJ whole genome shotgun (WGS) entry which is preliminary data.</text>
</comment>
<evidence type="ECO:0000313" key="3">
    <source>
        <dbReference type="Proteomes" id="UP001529510"/>
    </source>
</evidence>
<dbReference type="Pfam" id="PF25496">
    <property type="entry name" value="URGCP"/>
    <property type="match status" value="1"/>
</dbReference>
<evidence type="ECO:0000313" key="2">
    <source>
        <dbReference type="EMBL" id="KAL0146892.1"/>
    </source>
</evidence>
<feature type="domain" description="Up-regulator of cell proliferation-like" evidence="1">
    <location>
        <begin position="14"/>
        <end position="134"/>
    </location>
</feature>
<gene>
    <name evidence="2" type="ORF">M9458_057831</name>
</gene>
<dbReference type="PANTHER" id="PTHR22796:SF6">
    <property type="entry name" value="INTERFERON-INDUCED VERY LARGE GTPASE 1-RELATED"/>
    <property type="match status" value="1"/>
</dbReference>
<keyword evidence="3" id="KW-1185">Reference proteome</keyword>
<sequence>MLIKIKILHHNIVTLQILTEMSSVNVVLLPRLDKNDRHAAKIQNLYKDRKPLICLFTEDESTVTEMKRGKLKIGLKDRNQSDVSEELRRAINDCLSESSHIFRLADVSKHSDIRVDEEDDDDCRRGRAAAQQMMSLLEKKHLTEIKESFLPHQEKLRHQWSQKNREIHRYQAHETEMDISRK</sequence>
<dbReference type="PANTHER" id="PTHR22796">
    <property type="entry name" value="URG4-RELATED"/>
    <property type="match status" value="1"/>
</dbReference>
<protein>
    <recommendedName>
        <fullName evidence="1">Up-regulator of cell proliferation-like domain-containing protein</fullName>
    </recommendedName>
</protein>
<dbReference type="Proteomes" id="UP001529510">
    <property type="component" value="Unassembled WGS sequence"/>
</dbReference>